<evidence type="ECO:0000313" key="2">
    <source>
        <dbReference type="Proteomes" id="UP000305674"/>
    </source>
</evidence>
<keyword evidence="2" id="KW-1185">Reference proteome</keyword>
<dbReference type="Proteomes" id="UP000305674">
    <property type="component" value="Unassembled WGS sequence"/>
</dbReference>
<dbReference type="EMBL" id="SWCI01000008">
    <property type="protein sequence ID" value="TKB48286.1"/>
    <property type="molecule type" value="Genomic_DNA"/>
</dbReference>
<dbReference type="RefSeq" id="WP_136853757.1">
    <property type="nucleotide sequence ID" value="NZ_SWCI01000008.1"/>
</dbReference>
<gene>
    <name evidence="1" type="ORF">FCL40_13125</name>
</gene>
<name>A0A4U1BC89_9GAMM</name>
<reference evidence="1 2" key="1">
    <citation type="submission" date="2019-04" db="EMBL/GenBank/DDBJ databases">
        <authorList>
            <person name="Hwang J.C."/>
        </authorList>
    </citation>
    <scope>NUCLEOTIDE SEQUENCE [LARGE SCALE GENOMIC DNA]</scope>
    <source>
        <strain evidence="1 2">IMCC35001</strain>
    </source>
</reference>
<protein>
    <submittedName>
        <fullName evidence="1">Uncharacterized protein</fullName>
    </submittedName>
</protein>
<sequence>MRREAWPLLVLLCQWPLPSGAVTWFDLQPFRFDNTGFVGLSASISEFEDINDERIGMIARDRFQVASQGYLYRPWVLSLNLLGTLDANLNRYDLYEGETRNEISAALDSQWVLFPEQKGETKLNLNLGLTNSNGSEDRRYGHLRAKVSKDIKTENTLFSSRYELRHEEEASIDRAFNAHLLDLTYNGSFLNSSNSALLSLVSQQATTDSLDNGELRLLGSFQQQFRFAEQDYTQFLASYSLVDQSSGTLSDLFEHGRLSNLTHWELEDNLSVELFTQAYRSSQELEEGEWPESKPTRHEQWLVSANVNLDYRASDQLDLFATLYGERHQERHHRTELVSVDGFQSQQSLGARWRDYLDLGTFRYSLFGSAVLLTRQGTYESAKIDWDISHSLRRSWPLGKGELSLALAENLFGVTTFKGESSPTLVGHHLDATWLQTDGLRQLDLYARLTDERELADDRRWYQRLDTGLSGSLQLSSHQALGGNLQFSWDKSRERSRESASTGSGYGRLWYRNDRLSGVRHLRLVSTLMIPFDDLFFDDGDKRNDVASFENTLSYNIGRLESELTAVLSEGNQYYSLNLKRHF</sequence>
<proteinExistence type="predicted"/>
<comment type="caution">
    <text evidence="1">The sequence shown here is derived from an EMBL/GenBank/DDBJ whole genome shotgun (WGS) entry which is preliminary data.</text>
</comment>
<accession>A0A4U1BC89</accession>
<evidence type="ECO:0000313" key="1">
    <source>
        <dbReference type="EMBL" id="TKB48286.1"/>
    </source>
</evidence>
<dbReference type="AlphaFoldDB" id="A0A4U1BC89"/>
<organism evidence="1 2">
    <name type="scientific">Ferrimonas sediminicola</name>
    <dbReference type="NCBI Taxonomy" id="2569538"/>
    <lineage>
        <taxon>Bacteria</taxon>
        <taxon>Pseudomonadati</taxon>
        <taxon>Pseudomonadota</taxon>
        <taxon>Gammaproteobacteria</taxon>
        <taxon>Alteromonadales</taxon>
        <taxon>Ferrimonadaceae</taxon>
        <taxon>Ferrimonas</taxon>
    </lineage>
</organism>